<keyword evidence="7 12" id="KW-0269">Exonuclease</keyword>
<dbReference type="PRINTS" id="PR00853">
    <property type="entry name" value="XPGRADSUPER"/>
</dbReference>
<keyword evidence="4 12" id="KW-0255">Endonuclease</keyword>
<evidence type="ECO:0000256" key="12">
    <source>
        <dbReference type="HAMAP-Rule" id="MF_00614"/>
    </source>
</evidence>
<dbReference type="InterPro" id="IPR006084">
    <property type="entry name" value="XPG/Rad2"/>
</dbReference>
<dbReference type="GO" id="GO:0008409">
    <property type="term" value="F:5'-3' exonuclease activity"/>
    <property type="evidence" value="ECO:0007669"/>
    <property type="project" value="UniProtKB-UniRule"/>
</dbReference>
<protein>
    <recommendedName>
        <fullName evidence="12">Flap endonuclease 1</fullName>
        <shortName evidence="12">FEN-1</shortName>
        <ecNumber evidence="12">3.1.-.-</ecNumber>
    </recommendedName>
    <alternativeName>
        <fullName evidence="12">Flap structure-specific endonuclease 1</fullName>
    </alternativeName>
</protein>
<feature type="binding site" evidence="12">
    <location>
        <position position="27"/>
    </location>
    <ligand>
        <name>Mg(2+)</name>
        <dbReference type="ChEBI" id="CHEBI:18420"/>
        <label>1</label>
    </ligand>
</feature>
<dbReference type="SMART" id="SM00485">
    <property type="entry name" value="XPGN"/>
    <property type="match status" value="1"/>
</dbReference>
<dbReference type="PANTHER" id="PTHR11081">
    <property type="entry name" value="FLAP ENDONUCLEASE FAMILY MEMBER"/>
    <property type="match status" value="1"/>
</dbReference>
<evidence type="ECO:0000256" key="8">
    <source>
        <dbReference type="ARBA" id="ARBA00022842"/>
    </source>
</evidence>
<dbReference type="SUPFAM" id="SSF88723">
    <property type="entry name" value="PIN domain-like"/>
    <property type="match status" value="1"/>
</dbReference>
<feature type="region of interest" description="N-domain" evidence="12">
    <location>
        <begin position="1"/>
        <end position="98"/>
    </location>
</feature>
<evidence type="ECO:0000256" key="4">
    <source>
        <dbReference type="ARBA" id="ARBA00022759"/>
    </source>
</evidence>
<evidence type="ECO:0000256" key="10">
    <source>
        <dbReference type="ARBA" id="ARBA00024702"/>
    </source>
</evidence>
<evidence type="ECO:0000256" key="2">
    <source>
        <dbReference type="ARBA" id="ARBA00022722"/>
    </source>
</evidence>
<dbReference type="InterPro" id="IPR019974">
    <property type="entry name" value="XPG_CS"/>
</dbReference>
<feature type="domain" description="XPG-I" evidence="13">
    <location>
        <begin position="140"/>
        <end position="211"/>
    </location>
</feature>
<name>A0A8T8K9V9_9EURY</name>
<dbReference type="InterPro" id="IPR036279">
    <property type="entry name" value="5-3_exonuclease_C_sf"/>
</dbReference>
<dbReference type="EC" id="3.1.-.-" evidence="12"/>
<dbReference type="HAMAP" id="MF_00614">
    <property type="entry name" value="Fen"/>
    <property type="match status" value="1"/>
</dbReference>
<sequence>MGVKFKDIISAEKIIIKDLDGKIVAIDAANSLYQFLSSIRQRDGTPLMDESGRVTSHLSGILYRTSALVEKGIKPAFIFDGVSHQLKGDTISKRIEVRRESEQKWKNALEKGEIEEARKFAVRSSRMSPEIVKSSKKLLNLMGIPFIQAISEGEAQASYMVQKGDAWAVASQDYDCLLFGAPRIVRNLTISGNLADPELLKLDNILKNLKISREQLIDVALLVGTDFNSGIKGIGAKKGIKIIKSNESLLNAIENLNLDLESDPHILRDIFLKPELKDDYELKWHAPDEEGVIDFLCGEHSFSEERVAGALKKLKNLDSTQKSLEDWF</sequence>
<dbReference type="GO" id="GO:0017108">
    <property type="term" value="F:5'-flap endonuclease activity"/>
    <property type="evidence" value="ECO:0007669"/>
    <property type="project" value="UniProtKB-UniRule"/>
</dbReference>
<evidence type="ECO:0000256" key="5">
    <source>
        <dbReference type="ARBA" id="ARBA00022763"/>
    </source>
</evidence>
<dbReference type="Gene3D" id="1.10.150.20">
    <property type="entry name" value="5' to 3' exonuclease, C-terminal subdomain"/>
    <property type="match status" value="1"/>
</dbReference>
<dbReference type="PANTHER" id="PTHR11081:SF9">
    <property type="entry name" value="FLAP ENDONUCLEASE 1"/>
    <property type="match status" value="1"/>
</dbReference>
<feature type="binding site" evidence="12">
    <location>
        <position position="226"/>
    </location>
    <ligand>
        <name>Mg(2+)</name>
        <dbReference type="ChEBI" id="CHEBI:18420"/>
        <label>2</label>
    </ligand>
</feature>
<feature type="binding site" evidence="12">
    <location>
        <position position="173"/>
    </location>
    <ligand>
        <name>Mg(2+)</name>
        <dbReference type="ChEBI" id="CHEBI:18420"/>
        <label>2</label>
    </ligand>
</feature>
<dbReference type="SMART" id="SM00279">
    <property type="entry name" value="HhH2"/>
    <property type="match status" value="1"/>
</dbReference>
<comment type="function">
    <text evidence="12">Structure-specific nuclease with 5'-flap endonuclease and 5'-3' exonuclease activities involved in DNA replication and repair. During DNA replication, cleaves the 5'-overhanging flap structure that is generated by displacement synthesis when DNA polymerase encounters the 5'-end of a downstream Okazaki fragment. Binds the unpaired 3'-DNA end and kinks the DNA to facilitate 5' cleavage specificity. Cleaves one nucleotide into the double-stranded DNA from the junction in flap DNA, leaving a nick for ligation. Also involved in the base excision repair (BER) pathway. Acts as a genome stabilization factor that prevents flaps from equilibrating into structurs that lead to duplications and deletions. Also possesses 5'-3' exonuclease activity on nicked or gapped double-stranded DNA.</text>
</comment>
<dbReference type="GO" id="GO:0006281">
    <property type="term" value="P:DNA repair"/>
    <property type="evidence" value="ECO:0007669"/>
    <property type="project" value="UniProtKB-UniRule"/>
</dbReference>
<dbReference type="EMBL" id="CP058560">
    <property type="protein sequence ID" value="QUH23630.1"/>
    <property type="molecule type" value="Genomic_DNA"/>
</dbReference>
<dbReference type="AlphaFoldDB" id="A0A8T8K9V9"/>
<proteinExistence type="inferred from homology"/>
<dbReference type="RefSeq" id="WP_211532586.1">
    <property type="nucleotide sequence ID" value="NZ_CP058560.1"/>
</dbReference>
<dbReference type="CDD" id="cd09867">
    <property type="entry name" value="PIN_FEN1"/>
    <property type="match status" value="1"/>
</dbReference>
<dbReference type="NCBIfam" id="TIGR03674">
    <property type="entry name" value="fen_arch"/>
    <property type="match status" value="1"/>
</dbReference>
<feature type="region of interest" description="Interaction with PCNA" evidence="12">
    <location>
        <begin position="320"/>
        <end position="328"/>
    </location>
</feature>
<comment type="function">
    <text evidence="10">Structure-specific nuclease with 5'-flap endonuclease and 5'-3' exonuclease activities involved in DNA replication and repair. During DNA replication, cleaves the 5'-overhanging flap structure that is generated by displacement synthesis when DNA polymerase encounters the 5'-end of a downstream Okazaki fragment. Binds the unpaired 3'-DNA end and kinks the DNA to facilitate 5' cleavage specificity. Cleaves one nucleotide into the double-stranded DNA from the junction in flap DNA, leaving a nick for ligation. Also involved in the base excision repair (BER) pathway. Acts as a genome stabilization factor that prevents flaps from equilibrating into structures that lead to duplications and deletions. Also possesses 5'-3' exonuclease activity on nicked or gapped double-stranded DNA.</text>
</comment>
<evidence type="ECO:0000259" key="14">
    <source>
        <dbReference type="SMART" id="SM00485"/>
    </source>
</evidence>
<comment type="caution">
    <text evidence="12">Lacks conserved residue(s) required for the propagation of feature annotation.</text>
</comment>
<evidence type="ECO:0000259" key="13">
    <source>
        <dbReference type="SMART" id="SM00484"/>
    </source>
</evidence>
<dbReference type="SUPFAM" id="SSF47807">
    <property type="entry name" value="5' to 3' exonuclease, C-terminal subdomain"/>
    <property type="match status" value="1"/>
</dbReference>
<evidence type="ECO:0000256" key="9">
    <source>
        <dbReference type="ARBA" id="ARBA00023204"/>
    </source>
</evidence>
<dbReference type="Gene3D" id="3.40.50.1010">
    <property type="entry name" value="5'-nuclease"/>
    <property type="match status" value="1"/>
</dbReference>
<keyword evidence="1 12" id="KW-0235">DNA replication</keyword>
<dbReference type="InterPro" id="IPR006086">
    <property type="entry name" value="XPG-I_dom"/>
</dbReference>
<keyword evidence="6 12" id="KW-0378">Hydrolase</keyword>
<feature type="domain" description="XPG N-terminal" evidence="14">
    <location>
        <begin position="1"/>
        <end position="101"/>
    </location>
</feature>
<keyword evidence="5 12" id="KW-0227">DNA damage</keyword>
<dbReference type="SMART" id="SM00484">
    <property type="entry name" value="XPGI"/>
    <property type="match status" value="1"/>
</dbReference>
<dbReference type="InterPro" id="IPR008918">
    <property type="entry name" value="HhH2"/>
</dbReference>
<evidence type="ECO:0000256" key="3">
    <source>
        <dbReference type="ARBA" id="ARBA00022723"/>
    </source>
</evidence>
<evidence type="ECO:0000256" key="1">
    <source>
        <dbReference type="ARBA" id="ARBA00022705"/>
    </source>
</evidence>
<comment type="cofactor">
    <cofactor evidence="12">
        <name>Mg(2+)</name>
        <dbReference type="ChEBI" id="CHEBI:18420"/>
    </cofactor>
    <text evidence="12">Binds 2 magnesium ions per subunit. They probably participate in the reaction catalyzed by the enzyme. May bind an additional third magnesium ion after substrate binding.</text>
</comment>
<evidence type="ECO:0000313" key="16">
    <source>
        <dbReference type="Proteomes" id="UP000681041"/>
    </source>
</evidence>
<organism evidence="15 16">
    <name type="scientific">Methanobacterium alkalithermotolerans</name>
    <dbReference type="NCBI Taxonomy" id="2731220"/>
    <lineage>
        <taxon>Archaea</taxon>
        <taxon>Methanobacteriati</taxon>
        <taxon>Methanobacteriota</taxon>
        <taxon>Methanomada group</taxon>
        <taxon>Methanobacteria</taxon>
        <taxon>Methanobacteriales</taxon>
        <taxon>Methanobacteriaceae</taxon>
        <taxon>Methanobacterium</taxon>
    </lineage>
</organism>
<keyword evidence="9 12" id="KW-0234">DNA repair</keyword>
<dbReference type="InterPro" id="IPR023426">
    <property type="entry name" value="Flap_endonuc"/>
</dbReference>
<dbReference type="GeneID" id="64820613"/>
<dbReference type="OrthoDB" id="9593at2157"/>
<evidence type="ECO:0000256" key="6">
    <source>
        <dbReference type="ARBA" id="ARBA00022801"/>
    </source>
</evidence>
<feature type="binding site" evidence="12">
    <location>
        <position position="154"/>
    </location>
    <ligand>
        <name>Mg(2+)</name>
        <dbReference type="ChEBI" id="CHEBI:18420"/>
        <label>1</label>
    </ligand>
</feature>
<keyword evidence="2 12" id="KW-0540">Nuclease</keyword>
<dbReference type="Pfam" id="PF00867">
    <property type="entry name" value="XPG_I"/>
    <property type="match status" value="1"/>
</dbReference>
<feature type="binding site" evidence="12">
    <location>
        <position position="80"/>
    </location>
    <ligand>
        <name>Mg(2+)</name>
        <dbReference type="ChEBI" id="CHEBI:18420"/>
        <label>1</label>
    </ligand>
</feature>
<evidence type="ECO:0000256" key="11">
    <source>
        <dbReference type="ARBA" id="ARBA00065981"/>
    </source>
</evidence>
<dbReference type="GO" id="GO:0000287">
    <property type="term" value="F:magnesium ion binding"/>
    <property type="evidence" value="ECO:0007669"/>
    <property type="project" value="UniProtKB-UniRule"/>
</dbReference>
<feature type="binding site" evidence="12">
    <location>
        <position position="152"/>
    </location>
    <ligand>
        <name>Mg(2+)</name>
        <dbReference type="ChEBI" id="CHEBI:18420"/>
        <label>1</label>
    </ligand>
</feature>
<evidence type="ECO:0000256" key="7">
    <source>
        <dbReference type="ARBA" id="ARBA00022839"/>
    </source>
</evidence>
<evidence type="ECO:0000313" key="15">
    <source>
        <dbReference type="EMBL" id="QUH23630.1"/>
    </source>
</evidence>
<dbReference type="GO" id="GO:0003677">
    <property type="term" value="F:DNA binding"/>
    <property type="evidence" value="ECO:0007669"/>
    <property type="project" value="UniProtKB-UniRule"/>
</dbReference>
<dbReference type="PROSITE" id="PS00841">
    <property type="entry name" value="XPG_1"/>
    <property type="match status" value="1"/>
</dbReference>
<dbReference type="InterPro" id="IPR029060">
    <property type="entry name" value="PIN-like_dom_sf"/>
</dbReference>
<dbReference type="InterPro" id="IPR019973">
    <property type="entry name" value="Flap_endonuc_arc"/>
</dbReference>
<comment type="subunit">
    <text evidence="11 12">Interacts with PCNA. PCNA stimulates the nuclease activity without altering cleavage specificity.</text>
</comment>
<reference evidence="15" key="1">
    <citation type="submission" date="2020-07" db="EMBL/GenBank/DDBJ databases">
        <title>Methanobacterium. sp. MethCan genome.</title>
        <authorList>
            <person name="Postec A."/>
            <person name="Quemeneur M."/>
        </authorList>
    </citation>
    <scope>NUCLEOTIDE SEQUENCE</scope>
    <source>
        <strain evidence="15">MethCAN</strain>
    </source>
</reference>
<dbReference type="FunFam" id="3.40.50.1010:FF:000016">
    <property type="entry name" value="Flap endonuclease 1"/>
    <property type="match status" value="1"/>
</dbReference>
<keyword evidence="16" id="KW-1185">Reference proteome</keyword>
<dbReference type="Pfam" id="PF00752">
    <property type="entry name" value="XPG_N"/>
    <property type="match status" value="1"/>
</dbReference>
<dbReference type="GO" id="GO:0043137">
    <property type="term" value="P:DNA replication, removal of RNA primer"/>
    <property type="evidence" value="ECO:0007669"/>
    <property type="project" value="UniProtKB-UniRule"/>
</dbReference>
<feature type="binding site" evidence="12">
    <location>
        <position position="175"/>
    </location>
    <ligand>
        <name>Mg(2+)</name>
        <dbReference type="ChEBI" id="CHEBI:18420"/>
        <label>2</label>
    </ligand>
</feature>
<gene>
    <name evidence="12 15" type="primary">fen</name>
    <name evidence="15" type="ORF">HYG87_07570</name>
</gene>
<comment type="similarity">
    <text evidence="12">Belongs to the XPG/RAD2 endonuclease family. FEN1 subfamily.</text>
</comment>
<keyword evidence="3 12" id="KW-0479">Metal-binding</keyword>
<keyword evidence="8 12" id="KW-0460">Magnesium</keyword>
<accession>A0A8T8K9V9</accession>
<dbReference type="KEGG" id="meme:HYG87_07570"/>
<dbReference type="Proteomes" id="UP000681041">
    <property type="component" value="Chromosome"/>
</dbReference>
<dbReference type="InterPro" id="IPR006085">
    <property type="entry name" value="XPG_DNA_repair_N"/>
</dbReference>